<name>A0A1A8XDK2_PLAOA</name>
<dbReference type="Gene3D" id="1.10.3030.10">
    <property type="entry name" value="Gametocyte protein Pfg27"/>
    <property type="match status" value="1"/>
</dbReference>
<gene>
    <name evidence="1" type="ORF">POVCU1_080880</name>
</gene>
<evidence type="ECO:0000313" key="2">
    <source>
        <dbReference type="Proteomes" id="UP000078546"/>
    </source>
</evidence>
<dbReference type="VEuPathDB" id="PlasmoDB:PocGH01_00206900"/>
<dbReference type="Proteomes" id="UP000078546">
    <property type="component" value="Unassembled WGS sequence"/>
</dbReference>
<dbReference type="SUPFAM" id="SSF89162">
    <property type="entry name" value="Gametocyte protein Pfg27"/>
    <property type="match status" value="1"/>
</dbReference>
<dbReference type="InterPro" id="IPR036469">
    <property type="entry name" value="Pfg27_sf"/>
</dbReference>
<dbReference type="EMBL" id="FLQV01003761">
    <property type="protein sequence ID" value="SBT02800.1"/>
    <property type="molecule type" value="Genomic_DNA"/>
</dbReference>
<sequence>MNIVRIYKHISLFSLVTLSKRIFHNFRLIGIFTSKWADYRNHNILTTIERNLAYASILQVGEKCCYDLSLTTDETMKLLNIIYAEELAFNDIINTLNELLNKKERHDDFSSFIREKVHKHALCEIPNYPEPRIKNMENRLRELLKQMRLNIPLNQEKVMYMSEVFKIEFEQSKDLLWDISKLKDEDEMNEMINNLQYIRTSLDDKFTRNNIFLSEGMKVNAVLRIRSRVQEILDFHFDMPSSARNN</sequence>
<accession>A0A1A8XDK2</accession>
<protein>
    <submittedName>
        <fullName evidence="1">Uncharacterized protein</fullName>
    </submittedName>
</protein>
<reference evidence="2" key="1">
    <citation type="submission" date="2016-05" db="EMBL/GenBank/DDBJ databases">
        <authorList>
            <person name="Naeem Raeece"/>
        </authorList>
    </citation>
    <scope>NUCLEOTIDE SEQUENCE [LARGE SCALE GENOMIC DNA]</scope>
</reference>
<proteinExistence type="predicted"/>
<dbReference type="AlphaFoldDB" id="A0A1A8XDK2"/>
<organism evidence="1 2">
    <name type="scientific">Plasmodium ovale curtisi</name>
    <dbReference type="NCBI Taxonomy" id="864141"/>
    <lineage>
        <taxon>Eukaryota</taxon>
        <taxon>Sar</taxon>
        <taxon>Alveolata</taxon>
        <taxon>Apicomplexa</taxon>
        <taxon>Aconoidasida</taxon>
        <taxon>Haemosporida</taxon>
        <taxon>Plasmodiidae</taxon>
        <taxon>Plasmodium</taxon>
        <taxon>Plasmodium (Plasmodium)</taxon>
    </lineage>
</organism>
<evidence type="ECO:0000313" key="1">
    <source>
        <dbReference type="EMBL" id="SBT02800.1"/>
    </source>
</evidence>